<proteinExistence type="predicted"/>
<keyword evidence="2" id="KW-1185">Reference proteome</keyword>
<protein>
    <submittedName>
        <fullName evidence="1">Uncharacterized protein</fullName>
    </submittedName>
</protein>
<dbReference type="Proteomes" id="UP001066276">
    <property type="component" value="Chromosome 11"/>
</dbReference>
<sequence>MELAPSPRLSFWSPAPGFQVKGAITARPREESNPQTGLESSCCSLRPVFCLHGAVRAALSRHLLAASVEGC</sequence>
<name>A0AAV7LLW5_PLEWA</name>
<accession>A0AAV7LLW5</accession>
<comment type="caution">
    <text evidence="1">The sequence shown here is derived from an EMBL/GenBank/DDBJ whole genome shotgun (WGS) entry which is preliminary data.</text>
</comment>
<dbReference type="AlphaFoldDB" id="A0AAV7LLW5"/>
<gene>
    <name evidence="1" type="ORF">NDU88_004623</name>
</gene>
<dbReference type="EMBL" id="JANPWB010000015">
    <property type="protein sequence ID" value="KAJ1091499.1"/>
    <property type="molecule type" value="Genomic_DNA"/>
</dbReference>
<reference evidence="1" key="1">
    <citation type="journal article" date="2022" name="bioRxiv">
        <title>Sequencing and chromosome-scale assembly of the giantPleurodeles waltlgenome.</title>
        <authorList>
            <person name="Brown T."/>
            <person name="Elewa A."/>
            <person name="Iarovenko S."/>
            <person name="Subramanian E."/>
            <person name="Araus A.J."/>
            <person name="Petzold A."/>
            <person name="Susuki M."/>
            <person name="Suzuki K.-i.T."/>
            <person name="Hayashi T."/>
            <person name="Toyoda A."/>
            <person name="Oliveira C."/>
            <person name="Osipova E."/>
            <person name="Leigh N.D."/>
            <person name="Simon A."/>
            <person name="Yun M.H."/>
        </authorList>
    </citation>
    <scope>NUCLEOTIDE SEQUENCE</scope>
    <source>
        <strain evidence="1">20211129_DDA</strain>
        <tissue evidence="1">Liver</tissue>
    </source>
</reference>
<evidence type="ECO:0000313" key="1">
    <source>
        <dbReference type="EMBL" id="KAJ1091499.1"/>
    </source>
</evidence>
<organism evidence="1 2">
    <name type="scientific">Pleurodeles waltl</name>
    <name type="common">Iberian ribbed newt</name>
    <dbReference type="NCBI Taxonomy" id="8319"/>
    <lineage>
        <taxon>Eukaryota</taxon>
        <taxon>Metazoa</taxon>
        <taxon>Chordata</taxon>
        <taxon>Craniata</taxon>
        <taxon>Vertebrata</taxon>
        <taxon>Euteleostomi</taxon>
        <taxon>Amphibia</taxon>
        <taxon>Batrachia</taxon>
        <taxon>Caudata</taxon>
        <taxon>Salamandroidea</taxon>
        <taxon>Salamandridae</taxon>
        <taxon>Pleurodelinae</taxon>
        <taxon>Pleurodeles</taxon>
    </lineage>
</organism>
<evidence type="ECO:0000313" key="2">
    <source>
        <dbReference type="Proteomes" id="UP001066276"/>
    </source>
</evidence>